<proteinExistence type="predicted"/>
<dbReference type="AlphaFoldDB" id="A0AAJ0HWL6"/>
<accession>A0AAJ0HWL6</accession>
<reference evidence="1" key="1">
    <citation type="journal article" date="2023" name="Mol. Phylogenet. Evol.">
        <title>Genome-scale phylogeny and comparative genomics of the fungal order Sordariales.</title>
        <authorList>
            <person name="Hensen N."/>
            <person name="Bonometti L."/>
            <person name="Westerberg I."/>
            <person name="Brannstrom I.O."/>
            <person name="Guillou S."/>
            <person name="Cros-Aarteil S."/>
            <person name="Calhoun S."/>
            <person name="Haridas S."/>
            <person name="Kuo A."/>
            <person name="Mondo S."/>
            <person name="Pangilinan J."/>
            <person name="Riley R."/>
            <person name="LaButti K."/>
            <person name="Andreopoulos B."/>
            <person name="Lipzen A."/>
            <person name="Chen C."/>
            <person name="Yan M."/>
            <person name="Daum C."/>
            <person name="Ng V."/>
            <person name="Clum A."/>
            <person name="Steindorff A."/>
            <person name="Ohm R.A."/>
            <person name="Martin F."/>
            <person name="Silar P."/>
            <person name="Natvig D.O."/>
            <person name="Lalanne C."/>
            <person name="Gautier V."/>
            <person name="Ament-Velasquez S.L."/>
            <person name="Kruys A."/>
            <person name="Hutchinson M.I."/>
            <person name="Powell A.J."/>
            <person name="Barry K."/>
            <person name="Miller A.N."/>
            <person name="Grigoriev I.V."/>
            <person name="Debuchy R."/>
            <person name="Gladieux P."/>
            <person name="Hiltunen Thoren M."/>
            <person name="Johannesson H."/>
        </authorList>
    </citation>
    <scope>NUCLEOTIDE SEQUENCE</scope>
    <source>
        <strain evidence="1">CBS 955.72</strain>
    </source>
</reference>
<evidence type="ECO:0000313" key="2">
    <source>
        <dbReference type="Proteomes" id="UP001275084"/>
    </source>
</evidence>
<name>A0AAJ0HWL6_9PEZI</name>
<dbReference type="Proteomes" id="UP001275084">
    <property type="component" value="Unassembled WGS sequence"/>
</dbReference>
<evidence type="ECO:0000313" key="1">
    <source>
        <dbReference type="EMBL" id="KAK3364255.1"/>
    </source>
</evidence>
<organism evidence="1 2">
    <name type="scientific">Lasiosphaeria hispida</name>
    <dbReference type="NCBI Taxonomy" id="260671"/>
    <lineage>
        <taxon>Eukaryota</taxon>
        <taxon>Fungi</taxon>
        <taxon>Dikarya</taxon>
        <taxon>Ascomycota</taxon>
        <taxon>Pezizomycotina</taxon>
        <taxon>Sordariomycetes</taxon>
        <taxon>Sordariomycetidae</taxon>
        <taxon>Sordariales</taxon>
        <taxon>Lasiosphaeriaceae</taxon>
        <taxon>Lasiosphaeria</taxon>
    </lineage>
</organism>
<reference evidence="1" key="2">
    <citation type="submission" date="2023-06" db="EMBL/GenBank/DDBJ databases">
        <authorList>
            <consortium name="Lawrence Berkeley National Laboratory"/>
            <person name="Haridas S."/>
            <person name="Hensen N."/>
            <person name="Bonometti L."/>
            <person name="Westerberg I."/>
            <person name="Brannstrom I.O."/>
            <person name="Guillou S."/>
            <person name="Cros-Aarteil S."/>
            <person name="Calhoun S."/>
            <person name="Kuo A."/>
            <person name="Mondo S."/>
            <person name="Pangilinan J."/>
            <person name="Riley R."/>
            <person name="Labutti K."/>
            <person name="Andreopoulos B."/>
            <person name="Lipzen A."/>
            <person name="Chen C."/>
            <person name="Yanf M."/>
            <person name="Daum C."/>
            <person name="Ng V."/>
            <person name="Clum A."/>
            <person name="Steindorff A."/>
            <person name="Ohm R."/>
            <person name="Martin F."/>
            <person name="Silar P."/>
            <person name="Natvig D."/>
            <person name="Lalanne C."/>
            <person name="Gautier V."/>
            <person name="Ament-Velasquez S.L."/>
            <person name="Kruys A."/>
            <person name="Hutchinson M.I."/>
            <person name="Powell A.J."/>
            <person name="Barry K."/>
            <person name="Miller A.N."/>
            <person name="Grigoriev I.V."/>
            <person name="Debuchy R."/>
            <person name="Gladieux P."/>
            <person name="Thoren M.H."/>
            <person name="Johannesson H."/>
        </authorList>
    </citation>
    <scope>NUCLEOTIDE SEQUENCE</scope>
    <source>
        <strain evidence="1">CBS 955.72</strain>
    </source>
</reference>
<keyword evidence="2" id="KW-1185">Reference proteome</keyword>
<comment type="caution">
    <text evidence="1">The sequence shown here is derived from an EMBL/GenBank/DDBJ whole genome shotgun (WGS) entry which is preliminary data.</text>
</comment>
<protein>
    <submittedName>
        <fullName evidence="1">Uncharacterized protein</fullName>
    </submittedName>
</protein>
<sequence length="153" mass="16958">MVSKNQESVWRAKVSPGARRGSSQVWKPLLIWSDTYGYRCREAFQGITPLRMAIGRGHTSVNACDNLACCEELPWGLESGIWPECDVINKDGQSITFTARALSAATITNHSPMIGKGIQYGYVCTGEAFVILHIPDDLSTVYFSVYRPNLKRG</sequence>
<dbReference type="EMBL" id="JAUIQD010000001">
    <property type="protein sequence ID" value="KAK3364255.1"/>
    <property type="molecule type" value="Genomic_DNA"/>
</dbReference>
<gene>
    <name evidence="1" type="ORF">B0T25DRAFT_529652</name>
</gene>